<evidence type="ECO:0000313" key="3">
    <source>
        <dbReference type="Proteomes" id="UP001569904"/>
    </source>
</evidence>
<keyword evidence="1" id="KW-0812">Transmembrane</keyword>
<keyword evidence="1" id="KW-1133">Transmembrane helix</keyword>
<dbReference type="EMBL" id="JAXCEH010000001">
    <property type="protein sequence ID" value="MFA1552281.1"/>
    <property type="molecule type" value="Genomic_DNA"/>
</dbReference>
<keyword evidence="1" id="KW-0472">Membrane</keyword>
<evidence type="ECO:0000256" key="1">
    <source>
        <dbReference type="SAM" id="Phobius"/>
    </source>
</evidence>
<dbReference type="Proteomes" id="UP001569904">
    <property type="component" value="Unassembled WGS sequence"/>
</dbReference>
<feature type="transmembrane region" description="Helical" evidence="1">
    <location>
        <begin position="34"/>
        <end position="54"/>
    </location>
</feature>
<gene>
    <name evidence="2" type="ORF">SM436_01120</name>
</gene>
<accession>A0ABV4QNV6</accession>
<organism evidence="2 3">
    <name type="scientific">Actinomadura chokoriensis</name>
    <dbReference type="NCBI Taxonomy" id="454156"/>
    <lineage>
        <taxon>Bacteria</taxon>
        <taxon>Bacillati</taxon>
        <taxon>Actinomycetota</taxon>
        <taxon>Actinomycetes</taxon>
        <taxon>Streptosporangiales</taxon>
        <taxon>Thermomonosporaceae</taxon>
        <taxon>Actinomadura</taxon>
    </lineage>
</organism>
<evidence type="ECO:0000313" key="2">
    <source>
        <dbReference type="EMBL" id="MFA1552281.1"/>
    </source>
</evidence>
<evidence type="ECO:0008006" key="4">
    <source>
        <dbReference type="Google" id="ProtNLM"/>
    </source>
</evidence>
<sequence length="74" mass="8013">MNPTYFYVTLQTFVMDRVDKIREDRERGASLIEYAALLVLVGAIVAALYAAGIIKKLDSAVSGALTKIFDGSAT</sequence>
<keyword evidence="3" id="KW-1185">Reference proteome</keyword>
<comment type="caution">
    <text evidence="2">The sequence shown here is derived from an EMBL/GenBank/DDBJ whole genome shotgun (WGS) entry which is preliminary data.</text>
</comment>
<dbReference type="RefSeq" id="WP_371938564.1">
    <property type="nucleotide sequence ID" value="NZ_JAXCEH010000001.1"/>
</dbReference>
<proteinExistence type="predicted"/>
<reference evidence="2 3" key="1">
    <citation type="submission" date="2023-11" db="EMBL/GenBank/DDBJ databases">
        <title>Actinomadura monticuli sp. nov., isolated from volcanic ash.</title>
        <authorList>
            <person name="Lee S.D."/>
            <person name="Yang H."/>
            <person name="Kim I.S."/>
        </authorList>
    </citation>
    <scope>NUCLEOTIDE SEQUENCE [LARGE SCALE GENOMIC DNA]</scope>
    <source>
        <strain evidence="2 3">DSM 45346</strain>
    </source>
</reference>
<name>A0ABV4QNV6_9ACTN</name>
<protein>
    <recommendedName>
        <fullName evidence="4">Flp family type IVb pilin</fullName>
    </recommendedName>
</protein>